<dbReference type="EMBL" id="KQ086022">
    <property type="protein sequence ID" value="KLO10574.1"/>
    <property type="molecule type" value="Genomic_DNA"/>
</dbReference>
<organism evidence="1 2">
    <name type="scientific">Schizopora paradoxa</name>
    <dbReference type="NCBI Taxonomy" id="27342"/>
    <lineage>
        <taxon>Eukaryota</taxon>
        <taxon>Fungi</taxon>
        <taxon>Dikarya</taxon>
        <taxon>Basidiomycota</taxon>
        <taxon>Agaricomycotina</taxon>
        <taxon>Agaricomycetes</taxon>
        <taxon>Hymenochaetales</taxon>
        <taxon>Schizoporaceae</taxon>
        <taxon>Schizopora</taxon>
    </lineage>
</organism>
<proteinExistence type="predicted"/>
<keyword evidence="2" id="KW-1185">Reference proteome</keyword>
<dbReference type="InParanoid" id="A0A0H2RFJ8"/>
<gene>
    <name evidence="1" type="ORF">SCHPADRAFT_906727</name>
</gene>
<sequence length="77" mass="8891">MAQFERFEIFEETGYIVGSQLVRSSPEGTRMAMRVLGCEGLRYAMIEMRGREMLIRTARAQIRFLLASLRRDSRSTG</sequence>
<dbReference type="Proteomes" id="UP000053477">
    <property type="component" value="Unassembled WGS sequence"/>
</dbReference>
<evidence type="ECO:0000313" key="2">
    <source>
        <dbReference type="Proteomes" id="UP000053477"/>
    </source>
</evidence>
<name>A0A0H2RFJ8_9AGAM</name>
<protein>
    <submittedName>
        <fullName evidence="1">Uncharacterized protein</fullName>
    </submittedName>
</protein>
<evidence type="ECO:0000313" key="1">
    <source>
        <dbReference type="EMBL" id="KLO10574.1"/>
    </source>
</evidence>
<accession>A0A0H2RFJ8</accession>
<reference evidence="1 2" key="1">
    <citation type="submission" date="2015-04" db="EMBL/GenBank/DDBJ databases">
        <title>Complete genome sequence of Schizopora paradoxa KUC8140, a cosmopolitan wood degrader in East Asia.</title>
        <authorList>
            <consortium name="DOE Joint Genome Institute"/>
            <person name="Min B."/>
            <person name="Park H."/>
            <person name="Jang Y."/>
            <person name="Kim J.-J."/>
            <person name="Kim K.H."/>
            <person name="Pangilinan J."/>
            <person name="Lipzen A."/>
            <person name="Riley R."/>
            <person name="Grigoriev I.V."/>
            <person name="Spatafora J.W."/>
            <person name="Choi I.-G."/>
        </authorList>
    </citation>
    <scope>NUCLEOTIDE SEQUENCE [LARGE SCALE GENOMIC DNA]</scope>
    <source>
        <strain evidence="1 2">KUC8140</strain>
    </source>
</reference>
<dbReference type="AlphaFoldDB" id="A0A0H2RFJ8"/>